<evidence type="ECO:0008006" key="4">
    <source>
        <dbReference type="Google" id="ProtNLM"/>
    </source>
</evidence>
<dbReference type="AlphaFoldDB" id="A0A8J4VBK0"/>
<comment type="caution">
    <text evidence="2">The sequence shown here is derived from an EMBL/GenBank/DDBJ whole genome shotgun (WGS) entry which is preliminary data.</text>
</comment>
<protein>
    <recommendedName>
        <fullName evidence="4">FNIP repeat-containing protein</fullName>
    </recommendedName>
</protein>
<proteinExistence type="predicted"/>
<dbReference type="Pfam" id="PF05725">
    <property type="entry name" value="FNIP"/>
    <property type="match status" value="2"/>
</dbReference>
<dbReference type="PANTHER" id="PTHR32134">
    <property type="entry name" value="FNIP REPEAT-CONTAINING PROTEIN"/>
    <property type="match status" value="1"/>
</dbReference>
<dbReference type="Proteomes" id="UP000695562">
    <property type="component" value="Unassembled WGS sequence"/>
</dbReference>
<evidence type="ECO:0000313" key="3">
    <source>
        <dbReference type="Proteomes" id="UP000695562"/>
    </source>
</evidence>
<gene>
    <name evidence="2" type="ORF">CYY_000459</name>
</gene>
<dbReference type="InterPro" id="IPR051251">
    <property type="entry name" value="STK_FNIP-Repeat"/>
</dbReference>
<evidence type="ECO:0000313" key="2">
    <source>
        <dbReference type="EMBL" id="KAF2078269.1"/>
    </source>
</evidence>
<organism evidence="2 3">
    <name type="scientific">Polysphondylium violaceum</name>
    <dbReference type="NCBI Taxonomy" id="133409"/>
    <lineage>
        <taxon>Eukaryota</taxon>
        <taxon>Amoebozoa</taxon>
        <taxon>Evosea</taxon>
        <taxon>Eumycetozoa</taxon>
        <taxon>Dictyostelia</taxon>
        <taxon>Dictyosteliales</taxon>
        <taxon>Dictyosteliaceae</taxon>
        <taxon>Polysphondylium</taxon>
    </lineage>
</organism>
<name>A0A8J4VBK0_9MYCE</name>
<reference evidence="2" key="1">
    <citation type="submission" date="2020-01" db="EMBL/GenBank/DDBJ databases">
        <title>Development of genomics and gene disruption for Polysphondylium violaceum indicates a role for the polyketide synthase stlB in stalk morphogenesis.</title>
        <authorList>
            <person name="Narita B."/>
            <person name="Kawabe Y."/>
            <person name="Kin K."/>
            <person name="Saito T."/>
            <person name="Gibbs R."/>
            <person name="Kuspa A."/>
            <person name="Muzny D."/>
            <person name="Queller D."/>
            <person name="Richards S."/>
            <person name="Strassman J."/>
            <person name="Sucgang R."/>
            <person name="Worley K."/>
            <person name="Schaap P."/>
        </authorList>
    </citation>
    <scope>NUCLEOTIDE SEQUENCE</scope>
    <source>
        <strain evidence="2">QSvi11</strain>
    </source>
</reference>
<keyword evidence="3" id="KW-1185">Reference proteome</keyword>
<sequence length="1181" mass="134762">MHSNLFHDWCMPSFQFRHNVPSIKSKLVIEIGDDGMPVEQSSPLGSIHQGDVSLTLEIKNHFPHQKVQLSQGNCNTTVYKFEKGHIPPTITYLKIYEVNAVLSDHSFIFGCIPPSVTCLQLTRFNENSAHLIPKTVKQIEFIVFGSTLEKLDLPNSIEKCVISTSSRELKVGLSPQFTSPIHLVYDQYYPSPDKSQLFLANSNVEIIDYHLKTEALDKLSFLFPSSTKSLSLFNFNHCLSTIQFPPQLKYLRLDSVFNQIIYDNAHLPITLTHLHLEISSTKDSISLDWLEKKGYLPKSLTHIKLTFDKKGCIPFTTILLPSSIQCVCINTLDGGSTATLENRPNIKIIDKQDYYSFKPPIIICRIGLKELIIRQGFKQTLHPNILVTTLQHLSLTNCFPTSIPLSLTSLSFSQMYKPDESLDLSQHHSLTKLSIFADRIAQYPPNVKDLSILNENQDNWNLTFNKSSIFKLSIKSNHFGKIFKGSEPTLQNLKHLIILGGPFDVKNIPPSVEIFYTNGYINSKIPSSVKEAHFLEFNKYGDLIKPIQPIPLKDTIILKQSPTPLDRFLIIWRDFYLKGSIMEKLFKLIPTDLFLEDKDILKQIDRFPRYNIISRSSEPYDLIRFKPEKIYMGSRNIQSKLLSIIPKSTTKLKCVCIPDNPIPSWITTLELIMDNYDNKIEEIPNSVTDLSLFHYNQKIEPLVKGKIPLSVSKLTLQQVDNLRSIIPPSVTQLTLIRQNIDTLSEKDIPPTIQHINLVGLFVKGEGTVLSEYISTRLTNGKYFIYKSLSKTTNTPIPKNITHLIWNGWIIREGDIPNNVHTLVICKDSTLILSLPSSITQLIFNCRFEQNFLRVAFPPALKYLQFNNGLSKPLEFDYFPKRLSHLYFDGSPLYNTCNVPQSVSHWSSNVKVLDFNFPSNVKHIKVSHPSTTNAPLGVKSMMVSFPRLCQYETSDSENNRFFSPSTQLHLYSFRNIHNLPLVENIKSIHFSDLLLSQGFIPDNVESLQFQYDHSSFNPKISQQFLPQSLKILKLGFSQAIVPITSDTFPASLTELHLGRFSCDSLIENHLPHLTKLVCFYYHGILDMCILPKTLTDLDLWSRESTEFPIHLVPLNITNLSLSRLMYIQSPHLVPSTIKSLSLCRFIVPGLIPTTVESLTLDSNQLHCLYYYPNQENHDHSLI</sequence>
<dbReference type="EMBL" id="AJWJ01000008">
    <property type="protein sequence ID" value="KAF2078269.1"/>
    <property type="molecule type" value="Genomic_DNA"/>
</dbReference>
<dbReference type="InterPro" id="IPR008615">
    <property type="entry name" value="FNIP"/>
</dbReference>
<accession>A0A8J4VBK0</accession>
<dbReference type="PANTHER" id="PTHR32134:SF169">
    <property type="entry name" value="FNIP REPEAT-CONTAINING PROTEIN-RELATED"/>
    <property type="match status" value="1"/>
</dbReference>
<evidence type="ECO:0000256" key="1">
    <source>
        <dbReference type="ARBA" id="ARBA00022737"/>
    </source>
</evidence>
<keyword evidence="1" id="KW-0677">Repeat</keyword>